<proteinExistence type="predicted"/>
<reference evidence="1" key="2">
    <citation type="submission" date="2020-11" db="EMBL/GenBank/DDBJ databases">
        <authorList>
            <person name="McCartney M.A."/>
            <person name="Auch B."/>
            <person name="Kono T."/>
            <person name="Mallez S."/>
            <person name="Becker A."/>
            <person name="Gohl D.M."/>
            <person name="Silverstein K.A.T."/>
            <person name="Koren S."/>
            <person name="Bechman K.B."/>
            <person name="Herman A."/>
            <person name="Abrahante J.E."/>
            <person name="Garbe J."/>
        </authorList>
    </citation>
    <scope>NUCLEOTIDE SEQUENCE</scope>
    <source>
        <strain evidence="1">Duluth1</strain>
        <tissue evidence="1">Whole animal</tissue>
    </source>
</reference>
<sequence>MRNFVLMPYAASVPPDKPQTQELRCPLIRPRDFVRHYRGQCSSLLDWETVQASLALCRPHMT</sequence>
<gene>
    <name evidence="1" type="ORF">DPMN_103357</name>
</gene>
<organism evidence="1 2">
    <name type="scientific">Dreissena polymorpha</name>
    <name type="common">Zebra mussel</name>
    <name type="synonym">Mytilus polymorpha</name>
    <dbReference type="NCBI Taxonomy" id="45954"/>
    <lineage>
        <taxon>Eukaryota</taxon>
        <taxon>Metazoa</taxon>
        <taxon>Spiralia</taxon>
        <taxon>Lophotrochozoa</taxon>
        <taxon>Mollusca</taxon>
        <taxon>Bivalvia</taxon>
        <taxon>Autobranchia</taxon>
        <taxon>Heteroconchia</taxon>
        <taxon>Euheterodonta</taxon>
        <taxon>Imparidentia</taxon>
        <taxon>Neoheterodontei</taxon>
        <taxon>Myida</taxon>
        <taxon>Dreissenoidea</taxon>
        <taxon>Dreissenidae</taxon>
        <taxon>Dreissena</taxon>
    </lineage>
</organism>
<evidence type="ECO:0000313" key="1">
    <source>
        <dbReference type="EMBL" id="KAH3830120.1"/>
    </source>
</evidence>
<evidence type="ECO:0000313" key="2">
    <source>
        <dbReference type="Proteomes" id="UP000828390"/>
    </source>
</evidence>
<keyword evidence="2" id="KW-1185">Reference proteome</keyword>
<protein>
    <submittedName>
        <fullName evidence="1">Uncharacterized protein</fullName>
    </submittedName>
</protein>
<name>A0A9D4JZ40_DREPO</name>
<reference evidence="1" key="1">
    <citation type="journal article" date="2019" name="bioRxiv">
        <title>The Genome of the Zebra Mussel, Dreissena polymorpha: A Resource for Invasive Species Research.</title>
        <authorList>
            <person name="McCartney M.A."/>
            <person name="Auch B."/>
            <person name="Kono T."/>
            <person name="Mallez S."/>
            <person name="Zhang Y."/>
            <person name="Obille A."/>
            <person name="Becker A."/>
            <person name="Abrahante J.E."/>
            <person name="Garbe J."/>
            <person name="Badalamenti J.P."/>
            <person name="Herman A."/>
            <person name="Mangelson H."/>
            <person name="Liachko I."/>
            <person name="Sullivan S."/>
            <person name="Sone E.D."/>
            <person name="Koren S."/>
            <person name="Silverstein K.A.T."/>
            <person name="Beckman K.B."/>
            <person name="Gohl D.M."/>
        </authorList>
    </citation>
    <scope>NUCLEOTIDE SEQUENCE</scope>
    <source>
        <strain evidence="1">Duluth1</strain>
        <tissue evidence="1">Whole animal</tissue>
    </source>
</reference>
<dbReference type="EMBL" id="JAIWYP010000004">
    <property type="protein sequence ID" value="KAH3830120.1"/>
    <property type="molecule type" value="Genomic_DNA"/>
</dbReference>
<dbReference type="Proteomes" id="UP000828390">
    <property type="component" value="Unassembled WGS sequence"/>
</dbReference>
<accession>A0A9D4JZ40</accession>
<comment type="caution">
    <text evidence="1">The sequence shown here is derived from an EMBL/GenBank/DDBJ whole genome shotgun (WGS) entry which is preliminary data.</text>
</comment>
<dbReference type="AlphaFoldDB" id="A0A9D4JZ40"/>